<proteinExistence type="predicted"/>
<evidence type="ECO:0000256" key="3">
    <source>
        <dbReference type="ARBA" id="ARBA00022490"/>
    </source>
</evidence>
<comment type="subcellular location">
    <subcellularLocation>
        <location evidence="2">Cytoplasm</location>
    </subcellularLocation>
    <subcellularLocation>
        <location evidence="1">Nucleus</location>
    </subcellularLocation>
</comment>
<evidence type="ECO:0000259" key="8">
    <source>
        <dbReference type="Pfam" id="PF18117"/>
    </source>
</evidence>
<dbReference type="InterPro" id="IPR044214">
    <property type="entry name" value="EDS1-like"/>
</dbReference>
<dbReference type="InterPro" id="IPR029058">
    <property type="entry name" value="AB_hydrolase_fold"/>
</dbReference>
<keyword evidence="5" id="KW-0611">Plant defense</keyword>
<reference evidence="9 10" key="1">
    <citation type="journal article" date="2021" name="BMC Genomics">
        <title>Datura genome reveals duplications of psychoactive alkaloid biosynthetic genes and high mutation rate following tissue culture.</title>
        <authorList>
            <person name="Rajewski A."/>
            <person name="Carter-House D."/>
            <person name="Stajich J."/>
            <person name="Litt A."/>
        </authorList>
    </citation>
    <scope>NUCLEOTIDE SEQUENCE [LARGE SCALE GENOMIC DNA]</scope>
    <source>
        <strain evidence="9">AR-01</strain>
    </source>
</reference>
<protein>
    <submittedName>
        <fullName evidence="9">Enhanced disease susceptibility 1</fullName>
    </submittedName>
</protein>
<organism evidence="9 10">
    <name type="scientific">Datura stramonium</name>
    <name type="common">Jimsonweed</name>
    <name type="synonym">Common thornapple</name>
    <dbReference type="NCBI Taxonomy" id="4076"/>
    <lineage>
        <taxon>Eukaryota</taxon>
        <taxon>Viridiplantae</taxon>
        <taxon>Streptophyta</taxon>
        <taxon>Embryophyta</taxon>
        <taxon>Tracheophyta</taxon>
        <taxon>Spermatophyta</taxon>
        <taxon>Magnoliopsida</taxon>
        <taxon>eudicotyledons</taxon>
        <taxon>Gunneridae</taxon>
        <taxon>Pentapetalae</taxon>
        <taxon>asterids</taxon>
        <taxon>lamiids</taxon>
        <taxon>Solanales</taxon>
        <taxon>Solanaceae</taxon>
        <taxon>Solanoideae</taxon>
        <taxon>Datureae</taxon>
        <taxon>Datura</taxon>
    </lineage>
</organism>
<keyword evidence="6" id="KW-0539">Nucleus</keyword>
<name>A0ABS8Y4X4_DATST</name>
<keyword evidence="10" id="KW-1185">Reference proteome</keyword>
<sequence>MVRIGEGIEVKDELIKKACNLAMEAHNLSSGKPYIYKKKSGSNMDAVFGFAGTWSLDGWYSSTSFGETKINITLFPSLRSVGTDEVAMVNEAFARRFEEILNNSSFKNEVEKAMSDGKQIVFAGHSSGGPIAILAALWCLEYCRTRPNDNLVYPYCMTFGSPLVGDRIWSHALRRENWARYFIHFVMKYDAVPRMMLAPLSSIQEWVQAIFAFINPKSQYYQHEAVARSSDASNFFLTVMRSASSVASYAACNLKGCTNLLLETVSNIVQLSPYRPFATYVFCNGNGKLVVVENPDAVLQLLFYSSQMNSEAEAAVVVARSLNEHLLYRNEMQESLEMQDVVCLNNLTDIPLSSNVIPSDEVATMNSALNDLGLSTRARLCLRAAGEWEKRKKKNEEKIDLNKKNIVDGLSKIQEYQTKCDIQKVGYYDAFKLQETIDDFNANVKRLELAGIWDEIIEMLKRYELPDSFEGRKDWIQLGTQFRRQVEPLDIANYYRHLKNEDTGPYMIRARPKRYRFTQRWLEHAERVQTGARSESCFWAEVEELRNKPFAEVQNRVLSLETNAWSWFQTSLLGGDVFFPESTFAKWWKTLPTQHRSASWISGQINS</sequence>
<evidence type="ECO:0000256" key="5">
    <source>
        <dbReference type="ARBA" id="ARBA00022821"/>
    </source>
</evidence>
<evidence type="ECO:0000256" key="2">
    <source>
        <dbReference type="ARBA" id="ARBA00004496"/>
    </source>
</evidence>
<comment type="caution">
    <text evidence="9">The sequence shown here is derived from an EMBL/GenBank/DDBJ whole genome shotgun (WGS) entry which is preliminary data.</text>
</comment>
<feature type="domain" description="EDS1 EP" evidence="8">
    <location>
        <begin position="412"/>
        <end position="599"/>
    </location>
</feature>
<evidence type="ECO:0000256" key="4">
    <source>
        <dbReference type="ARBA" id="ARBA00022801"/>
    </source>
</evidence>
<dbReference type="SUPFAM" id="SSF53474">
    <property type="entry name" value="alpha/beta-Hydrolases"/>
    <property type="match status" value="1"/>
</dbReference>
<evidence type="ECO:0000259" key="7">
    <source>
        <dbReference type="Pfam" id="PF01764"/>
    </source>
</evidence>
<evidence type="ECO:0000256" key="1">
    <source>
        <dbReference type="ARBA" id="ARBA00004123"/>
    </source>
</evidence>
<dbReference type="Pfam" id="PF18117">
    <property type="entry name" value="EDS1_EP"/>
    <property type="match status" value="1"/>
</dbReference>
<keyword evidence="3" id="KW-0963">Cytoplasm</keyword>
<dbReference type="EMBL" id="JACEIK010020853">
    <property type="protein sequence ID" value="MCE5166274.1"/>
    <property type="molecule type" value="Genomic_DNA"/>
</dbReference>
<gene>
    <name evidence="9" type="primary">EDS1_1</name>
    <name evidence="9" type="ORF">HAX54_016706</name>
</gene>
<dbReference type="Pfam" id="PF01764">
    <property type="entry name" value="Lipase_3"/>
    <property type="match status" value="1"/>
</dbReference>
<evidence type="ECO:0000313" key="9">
    <source>
        <dbReference type="EMBL" id="MCE5166274.1"/>
    </source>
</evidence>
<dbReference type="Proteomes" id="UP000823775">
    <property type="component" value="Unassembled WGS sequence"/>
</dbReference>
<feature type="domain" description="Fungal lipase-type" evidence="7">
    <location>
        <begin position="76"/>
        <end position="197"/>
    </location>
</feature>
<dbReference type="PANTHER" id="PTHR47090">
    <property type="entry name" value="PROTEIN EDS1-RELATED"/>
    <property type="match status" value="1"/>
</dbReference>
<dbReference type="PANTHER" id="PTHR47090:SF2">
    <property type="entry name" value="PROTEIN EDS1-RELATED"/>
    <property type="match status" value="1"/>
</dbReference>
<evidence type="ECO:0000313" key="10">
    <source>
        <dbReference type="Proteomes" id="UP000823775"/>
    </source>
</evidence>
<dbReference type="InterPro" id="IPR002921">
    <property type="entry name" value="Fungal_lipase-type"/>
</dbReference>
<accession>A0ABS8Y4X4</accession>
<keyword evidence="4" id="KW-0378">Hydrolase</keyword>
<dbReference type="Gene3D" id="3.40.50.1820">
    <property type="entry name" value="alpha/beta hydrolase"/>
    <property type="match status" value="1"/>
</dbReference>
<dbReference type="InterPro" id="IPR041266">
    <property type="entry name" value="EDS1_EP"/>
</dbReference>
<evidence type="ECO:0000256" key="6">
    <source>
        <dbReference type="ARBA" id="ARBA00023242"/>
    </source>
</evidence>